<organism evidence="6 7">
    <name type="scientific">Polysphondylium violaceum</name>
    <dbReference type="NCBI Taxonomy" id="133409"/>
    <lineage>
        <taxon>Eukaryota</taxon>
        <taxon>Amoebozoa</taxon>
        <taxon>Evosea</taxon>
        <taxon>Eumycetozoa</taxon>
        <taxon>Dictyostelia</taxon>
        <taxon>Dictyosteliales</taxon>
        <taxon>Dictyosteliaceae</taxon>
        <taxon>Polysphondylium</taxon>
    </lineage>
</organism>
<dbReference type="SUPFAM" id="SSF103657">
    <property type="entry name" value="BAR/IMD domain-like"/>
    <property type="match status" value="1"/>
</dbReference>
<evidence type="ECO:0000313" key="7">
    <source>
        <dbReference type="Proteomes" id="UP000695562"/>
    </source>
</evidence>
<keyword evidence="1 2" id="KW-0728">SH3 domain</keyword>
<evidence type="ECO:0000259" key="4">
    <source>
        <dbReference type="PROSITE" id="PS50002"/>
    </source>
</evidence>
<dbReference type="PANTHER" id="PTHR14167:SF120">
    <property type="entry name" value="AER140CP"/>
    <property type="match status" value="1"/>
</dbReference>
<dbReference type="InterPro" id="IPR027267">
    <property type="entry name" value="AH/BAR_dom_sf"/>
</dbReference>
<dbReference type="OrthoDB" id="10254720at2759"/>
<evidence type="ECO:0000313" key="6">
    <source>
        <dbReference type="EMBL" id="KAF2068259.1"/>
    </source>
</evidence>
<dbReference type="PRINTS" id="PR00452">
    <property type="entry name" value="SH3DOMAIN"/>
</dbReference>
<dbReference type="InterPro" id="IPR050384">
    <property type="entry name" value="Endophilin_SH3RF"/>
</dbReference>
<comment type="caution">
    <text evidence="6">The sequence shown here is derived from an EMBL/GenBank/DDBJ whole genome shotgun (WGS) entry which is preliminary data.</text>
</comment>
<evidence type="ECO:0000256" key="2">
    <source>
        <dbReference type="PROSITE-ProRule" id="PRU00192"/>
    </source>
</evidence>
<dbReference type="CDD" id="cd11763">
    <property type="entry name" value="SH3_SNX9_like"/>
    <property type="match status" value="1"/>
</dbReference>
<sequence length="359" mass="40782">MSGNAKKQQNPVIEITLKTINNLKVNSPPLYSEIIRAANKYQQQSQALSQAGIVLADTISRLTIHNQGEFGDGFKKLADSIRELELKRDEVAKVLLNEFITPNKQAIENDQKDIATFEKNYKKDRDTMRQDILKLEAKTRKAGKKTTPEVLKQQITELNDKIKESEQLNSNKLRDVTLMERKKQATFLSQFNQFLDKEIELSNETITKFSGGLQLFRDLINTQNQLPGDLEALISKQERTLVQIQPHTDTSGDNYRISYAPGRAQNTDTYETYDSYDNYDYGEDQSYAESYDYGGSSDATGELQARALYDYDSSEPTDLCLRAGEMITVIQQDDGSGWTKGRSYDGNEGIFPSSYIEYC</sequence>
<dbReference type="Gene3D" id="1.20.1270.60">
    <property type="entry name" value="Arfaptin homology (AH) domain/BAR domain"/>
    <property type="match status" value="1"/>
</dbReference>
<dbReference type="GO" id="GO:0007009">
    <property type="term" value="P:plasma membrane organization"/>
    <property type="evidence" value="ECO:0007669"/>
    <property type="project" value="InterPro"/>
</dbReference>
<evidence type="ECO:0000256" key="3">
    <source>
        <dbReference type="SAM" id="Coils"/>
    </source>
</evidence>
<feature type="domain" description="IMD" evidence="5">
    <location>
        <begin position="1"/>
        <end position="240"/>
    </location>
</feature>
<dbReference type="PROSITE" id="PS50002">
    <property type="entry name" value="SH3"/>
    <property type="match status" value="1"/>
</dbReference>
<protein>
    <recommendedName>
        <fullName evidence="8">SH3 domain-containing protein</fullName>
    </recommendedName>
</protein>
<feature type="coiled-coil region" evidence="3">
    <location>
        <begin position="118"/>
        <end position="175"/>
    </location>
</feature>
<dbReference type="EMBL" id="AJWJ01001098">
    <property type="protein sequence ID" value="KAF2068259.1"/>
    <property type="molecule type" value="Genomic_DNA"/>
</dbReference>
<dbReference type="AlphaFoldDB" id="A0A8J4PJL6"/>
<dbReference type="PANTHER" id="PTHR14167">
    <property type="entry name" value="SH3 DOMAIN-CONTAINING"/>
    <property type="match status" value="1"/>
</dbReference>
<dbReference type="Proteomes" id="UP000695562">
    <property type="component" value="Unassembled WGS sequence"/>
</dbReference>
<dbReference type="InterPro" id="IPR001452">
    <property type="entry name" value="SH3_domain"/>
</dbReference>
<dbReference type="Pfam" id="PF08397">
    <property type="entry name" value="IMD"/>
    <property type="match status" value="1"/>
</dbReference>
<dbReference type="PROSITE" id="PS51338">
    <property type="entry name" value="IMD"/>
    <property type="match status" value="1"/>
</dbReference>
<dbReference type="Gene3D" id="2.30.30.40">
    <property type="entry name" value="SH3 Domains"/>
    <property type="match status" value="1"/>
</dbReference>
<keyword evidence="7" id="KW-1185">Reference proteome</keyword>
<dbReference type="InterPro" id="IPR013606">
    <property type="entry name" value="I-BAR_dom"/>
</dbReference>
<name>A0A8J4PJL6_9MYCE</name>
<dbReference type="SMART" id="SM00326">
    <property type="entry name" value="SH3"/>
    <property type="match status" value="1"/>
</dbReference>
<evidence type="ECO:0000256" key="1">
    <source>
        <dbReference type="ARBA" id="ARBA00022443"/>
    </source>
</evidence>
<dbReference type="InterPro" id="IPR036028">
    <property type="entry name" value="SH3-like_dom_sf"/>
</dbReference>
<dbReference type="SUPFAM" id="SSF50044">
    <property type="entry name" value="SH3-domain"/>
    <property type="match status" value="1"/>
</dbReference>
<keyword evidence="3" id="KW-0175">Coiled coil</keyword>
<proteinExistence type="predicted"/>
<gene>
    <name evidence="6" type="ORF">CYY_010415</name>
</gene>
<dbReference type="Pfam" id="PF00018">
    <property type="entry name" value="SH3_1"/>
    <property type="match status" value="1"/>
</dbReference>
<evidence type="ECO:0000259" key="5">
    <source>
        <dbReference type="PROSITE" id="PS51338"/>
    </source>
</evidence>
<feature type="domain" description="SH3" evidence="4">
    <location>
        <begin position="300"/>
        <end position="359"/>
    </location>
</feature>
<accession>A0A8J4PJL6</accession>
<reference evidence="6" key="1">
    <citation type="submission" date="2020-01" db="EMBL/GenBank/DDBJ databases">
        <title>Development of genomics and gene disruption for Polysphondylium violaceum indicates a role for the polyketide synthase stlB in stalk morphogenesis.</title>
        <authorList>
            <person name="Narita B."/>
            <person name="Kawabe Y."/>
            <person name="Kin K."/>
            <person name="Saito T."/>
            <person name="Gibbs R."/>
            <person name="Kuspa A."/>
            <person name="Muzny D."/>
            <person name="Queller D."/>
            <person name="Richards S."/>
            <person name="Strassman J."/>
            <person name="Sucgang R."/>
            <person name="Worley K."/>
            <person name="Schaap P."/>
        </authorList>
    </citation>
    <scope>NUCLEOTIDE SEQUENCE</scope>
    <source>
        <strain evidence="6">QSvi11</strain>
    </source>
</reference>
<evidence type="ECO:0008006" key="8">
    <source>
        <dbReference type="Google" id="ProtNLM"/>
    </source>
</evidence>